<keyword evidence="10" id="KW-1185">Reference proteome</keyword>
<dbReference type="AlphaFoldDB" id="A0A4U0TP14"/>
<dbReference type="Proteomes" id="UP000308549">
    <property type="component" value="Unassembled WGS sequence"/>
</dbReference>
<evidence type="ECO:0000256" key="1">
    <source>
        <dbReference type="ARBA" id="ARBA00004141"/>
    </source>
</evidence>
<dbReference type="GO" id="GO:0016020">
    <property type="term" value="C:membrane"/>
    <property type="evidence" value="ECO:0007669"/>
    <property type="project" value="UniProtKB-SubCell"/>
</dbReference>
<evidence type="ECO:0000256" key="5">
    <source>
        <dbReference type="ARBA" id="ARBA00023136"/>
    </source>
</evidence>
<keyword evidence="4" id="KW-0560">Oxidoreductase</keyword>
<evidence type="ECO:0000256" key="4">
    <source>
        <dbReference type="ARBA" id="ARBA00023002"/>
    </source>
</evidence>
<feature type="transmembrane region" description="Helical" evidence="7">
    <location>
        <begin position="420"/>
        <end position="440"/>
    </location>
</feature>
<feature type="transmembrane region" description="Helical" evidence="7">
    <location>
        <begin position="541"/>
        <end position="558"/>
    </location>
</feature>
<feature type="transmembrane region" description="Helical" evidence="7">
    <location>
        <begin position="609"/>
        <end position="630"/>
    </location>
</feature>
<gene>
    <name evidence="9" type="ORF">B0A50_07065</name>
</gene>
<keyword evidence="2 7" id="KW-0812">Transmembrane</keyword>
<evidence type="ECO:0000256" key="3">
    <source>
        <dbReference type="ARBA" id="ARBA00022989"/>
    </source>
</evidence>
<dbReference type="InterPro" id="IPR008521">
    <property type="entry name" value="Mg_trans_NIPA"/>
</dbReference>
<dbReference type="Gene3D" id="3.20.20.100">
    <property type="entry name" value="NADP-dependent oxidoreductase domain"/>
    <property type="match status" value="1"/>
</dbReference>
<dbReference type="InterPro" id="IPR037185">
    <property type="entry name" value="EmrE-like"/>
</dbReference>
<feature type="transmembrane region" description="Helical" evidence="7">
    <location>
        <begin position="375"/>
        <end position="395"/>
    </location>
</feature>
<feature type="transmembrane region" description="Helical" evidence="7">
    <location>
        <begin position="513"/>
        <end position="532"/>
    </location>
</feature>
<comment type="caution">
    <text evidence="9">The sequence shown here is derived from an EMBL/GenBank/DDBJ whole genome shotgun (WGS) entry which is preliminary data.</text>
</comment>
<evidence type="ECO:0000259" key="8">
    <source>
        <dbReference type="Pfam" id="PF00248"/>
    </source>
</evidence>
<dbReference type="SUPFAM" id="SSF51430">
    <property type="entry name" value="NAD(P)-linked oxidoreductase"/>
    <property type="match status" value="1"/>
</dbReference>
<evidence type="ECO:0000256" key="7">
    <source>
        <dbReference type="SAM" id="Phobius"/>
    </source>
</evidence>
<feature type="transmembrane region" description="Helical" evidence="7">
    <location>
        <begin position="578"/>
        <end position="597"/>
    </location>
</feature>
<dbReference type="OrthoDB" id="6428174at2759"/>
<evidence type="ECO:0000313" key="10">
    <source>
        <dbReference type="Proteomes" id="UP000308549"/>
    </source>
</evidence>
<dbReference type="SUPFAM" id="SSF103481">
    <property type="entry name" value="Multidrug resistance efflux transporter EmrE"/>
    <property type="match status" value="1"/>
</dbReference>
<dbReference type="GO" id="GO:0015095">
    <property type="term" value="F:magnesium ion transmembrane transporter activity"/>
    <property type="evidence" value="ECO:0007669"/>
    <property type="project" value="InterPro"/>
</dbReference>
<comment type="subcellular location">
    <subcellularLocation>
        <location evidence="1">Membrane</location>
        <topology evidence="1">Multi-pass membrane protein</topology>
    </subcellularLocation>
</comment>
<dbReference type="GO" id="GO:0016491">
    <property type="term" value="F:oxidoreductase activity"/>
    <property type="evidence" value="ECO:0007669"/>
    <property type="project" value="UniProtKB-KW"/>
</dbReference>
<dbReference type="EMBL" id="NAJL01000051">
    <property type="protein sequence ID" value="TKA23783.1"/>
    <property type="molecule type" value="Genomic_DNA"/>
</dbReference>
<feature type="region of interest" description="Disordered" evidence="6">
    <location>
        <begin position="695"/>
        <end position="791"/>
    </location>
</feature>
<keyword evidence="3 7" id="KW-1133">Transmembrane helix</keyword>
<feature type="transmembrane region" description="Helical" evidence="7">
    <location>
        <begin position="642"/>
        <end position="660"/>
    </location>
</feature>
<sequence length="791" mass="86467">MSSDFGQPVAVPTTKLGLHQVLSTNAGVRVSPLCLGGMSLGTAFADFMGSMSKDQVFALLDEFQSLGGNFIDVANNYQDGQSESWVGEWMASRKNRESVVLATKYGFNLVDRVKHRGPMTNNQWGNHRRSLHASLRRSLERLQTDFVDILYVHFWDYTTSIPELMNSLHALVEQGKVLYLGISDTPAWVVAIANSYAAANGKTPFSIYQGRWNVLFRDLEREIVPMANHFGMAIACWNAIGSGRFQTPAQIAERESKGEGIRPSYDGSLKQTDVEGRMSKALADVANEQGVDSAAAVALAYLRSKAPRVIPIVGGRKIEHLRDNVKSLEMTLTRQQIDRIERVIEFDLGFPVSMIGQDYHLTGQTPATLIMEDKYVGLALAICSTLGIGASFVITKKGLNAVAEKHGFEGDGYAYLKNPIWWAGIITMVIGEVCNFSAYAFAPAILVTPLGALSVLIGAVLGSYFLGEKLGVLGRVGCATCLIGSVIIVLHAPPDKELQNIDELLHYALGPGFLFYAFVVTIFAVIMIYWIAPKYGKRNPMIYISICSTVGSISIMAIKGLGIALKMTIRGDNQFTSASTYVFLIMVVVCILTQMNYFNKALSQFSTNIVNPLYYVAFTTCTLLASFILFRGFNTTDVTNTISLLCGFLTIFTGVYLLNLSRDDPDGASLGINSDRAGDERGKYSEVDGIPVDGMSGIGTRMSMQGRRSVDGPRRSGSWSLRSPITGREGGSNHLMHSYDVEANGLGDLAEDSDEDSGSGMKRTSFEDANGHKLGMNGHKTSTRSFERERR</sequence>
<feature type="transmembrane region" description="Helical" evidence="7">
    <location>
        <begin position="473"/>
        <end position="493"/>
    </location>
</feature>
<dbReference type="PANTHER" id="PTHR12570">
    <property type="match status" value="1"/>
</dbReference>
<name>A0A4U0TP14_9PEZI</name>
<evidence type="ECO:0000313" key="9">
    <source>
        <dbReference type="EMBL" id="TKA23783.1"/>
    </source>
</evidence>
<dbReference type="InterPro" id="IPR023210">
    <property type="entry name" value="NADP_OxRdtase_dom"/>
</dbReference>
<evidence type="ECO:0000256" key="6">
    <source>
        <dbReference type="SAM" id="MobiDB-lite"/>
    </source>
</evidence>
<proteinExistence type="predicted"/>
<dbReference type="Pfam" id="PF05653">
    <property type="entry name" value="Mg_trans_NIPA"/>
    <property type="match status" value="1"/>
</dbReference>
<feature type="transmembrane region" description="Helical" evidence="7">
    <location>
        <begin position="446"/>
        <end position="466"/>
    </location>
</feature>
<reference evidence="9 10" key="1">
    <citation type="submission" date="2017-03" db="EMBL/GenBank/DDBJ databases">
        <title>Genomes of endolithic fungi from Antarctica.</title>
        <authorList>
            <person name="Coleine C."/>
            <person name="Masonjones S."/>
            <person name="Stajich J.E."/>
        </authorList>
    </citation>
    <scope>NUCLEOTIDE SEQUENCE [LARGE SCALE GENOMIC DNA]</scope>
    <source>
        <strain evidence="9 10">CCFEE 6315</strain>
    </source>
</reference>
<organism evidence="9 10">
    <name type="scientific">Salinomyces thailandicus</name>
    <dbReference type="NCBI Taxonomy" id="706561"/>
    <lineage>
        <taxon>Eukaryota</taxon>
        <taxon>Fungi</taxon>
        <taxon>Dikarya</taxon>
        <taxon>Ascomycota</taxon>
        <taxon>Pezizomycotina</taxon>
        <taxon>Dothideomycetes</taxon>
        <taxon>Dothideomycetidae</taxon>
        <taxon>Mycosphaerellales</taxon>
        <taxon>Teratosphaeriaceae</taxon>
        <taxon>Salinomyces</taxon>
    </lineage>
</organism>
<protein>
    <recommendedName>
        <fullName evidence="8">NADP-dependent oxidoreductase domain-containing protein</fullName>
    </recommendedName>
</protein>
<evidence type="ECO:0000256" key="2">
    <source>
        <dbReference type="ARBA" id="ARBA00022692"/>
    </source>
</evidence>
<feature type="domain" description="NADP-dependent oxidoreductase" evidence="8">
    <location>
        <begin position="32"/>
        <end position="344"/>
    </location>
</feature>
<dbReference type="Pfam" id="PF00248">
    <property type="entry name" value="Aldo_ket_red"/>
    <property type="match status" value="1"/>
</dbReference>
<dbReference type="InterPro" id="IPR036812">
    <property type="entry name" value="NAD(P)_OxRdtase_dom_sf"/>
</dbReference>
<accession>A0A4U0TP14</accession>
<dbReference type="PANTHER" id="PTHR12570:SF85">
    <property type="entry name" value="DUF803 DOMAIN MEMBRANE PROTEIN (AFU_ORTHOLOGUE AFUA_1G15880)"/>
    <property type="match status" value="1"/>
</dbReference>
<keyword evidence="5 7" id="KW-0472">Membrane</keyword>